<evidence type="ECO:0000313" key="1">
    <source>
        <dbReference type="EMBL" id="EEF69066.1"/>
    </source>
</evidence>
<reference evidence="1 2" key="2">
    <citation type="submission" date="2009-02" db="EMBL/GenBank/DDBJ databases">
        <title>Draft genome sequence of Holdemania filiformis DSM 12042.</title>
        <authorList>
            <person name="Sudarsanam P."/>
            <person name="Ley R."/>
            <person name="Guruge J."/>
            <person name="Turnbaugh P.J."/>
            <person name="Mahowald M."/>
            <person name="Liep D."/>
            <person name="Gordon J."/>
        </authorList>
    </citation>
    <scope>NUCLEOTIDE SEQUENCE [LARGE SCALE GENOMIC DNA]</scope>
    <source>
        <strain evidence="1 2">DSM 12042</strain>
    </source>
</reference>
<dbReference type="AlphaFoldDB" id="B9Y4J6"/>
<gene>
    <name evidence="1" type="ORF">HOLDEFILI_00727</name>
</gene>
<proteinExistence type="predicted"/>
<feature type="non-terminal residue" evidence="1">
    <location>
        <position position="1"/>
    </location>
</feature>
<reference evidence="1 2" key="1">
    <citation type="submission" date="2008-12" db="EMBL/GenBank/DDBJ databases">
        <authorList>
            <person name="Fulton L."/>
            <person name="Clifton S."/>
            <person name="Fulton B."/>
            <person name="Xu J."/>
            <person name="Minx P."/>
            <person name="Pepin K.H."/>
            <person name="Johnson M."/>
            <person name="Bhonagiri V."/>
            <person name="Nash W.E."/>
            <person name="Mardis E.R."/>
            <person name="Wilson R.K."/>
        </authorList>
    </citation>
    <scope>NUCLEOTIDE SEQUENCE [LARGE SCALE GENOMIC DNA]</scope>
    <source>
        <strain evidence="1 2">DSM 12042</strain>
    </source>
</reference>
<dbReference type="HOGENOM" id="CLU_3301230_0_0_9"/>
<dbReference type="EMBL" id="ACCF01000047">
    <property type="protein sequence ID" value="EEF69066.1"/>
    <property type="molecule type" value="Genomic_DNA"/>
</dbReference>
<evidence type="ECO:0000313" key="2">
    <source>
        <dbReference type="Proteomes" id="UP000005950"/>
    </source>
</evidence>
<organism evidence="1 2">
    <name type="scientific">Holdemania filiformis DSM 12042</name>
    <dbReference type="NCBI Taxonomy" id="545696"/>
    <lineage>
        <taxon>Bacteria</taxon>
        <taxon>Bacillati</taxon>
        <taxon>Bacillota</taxon>
        <taxon>Erysipelotrichia</taxon>
        <taxon>Erysipelotrichales</taxon>
        <taxon>Erysipelotrichaceae</taxon>
        <taxon>Holdemania</taxon>
    </lineage>
</organism>
<accession>B9Y4J6</accession>
<name>B9Y4J6_9FIRM</name>
<dbReference type="Proteomes" id="UP000005950">
    <property type="component" value="Unassembled WGS sequence"/>
</dbReference>
<protein>
    <submittedName>
        <fullName evidence="1">Uncharacterized protein</fullName>
    </submittedName>
</protein>
<sequence>SRFQLTKSIFRSGSEQSCFVHHTGLTGGLSNDTFQLCFL</sequence>
<comment type="caution">
    <text evidence="1">The sequence shown here is derived from an EMBL/GenBank/DDBJ whole genome shotgun (WGS) entry which is preliminary data.</text>
</comment>